<feature type="compositionally biased region" description="Basic and acidic residues" evidence="1">
    <location>
        <begin position="216"/>
        <end position="231"/>
    </location>
</feature>
<feature type="domain" description="Kinetochore protein Sos7 coiled-coil" evidence="2">
    <location>
        <begin position="89"/>
        <end position="163"/>
    </location>
</feature>
<dbReference type="Pfam" id="PF20882">
    <property type="entry name" value="Sos7"/>
    <property type="match status" value="1"/>
</dbReference>
<feature type="region of interest" description="Disordered" evidence="1">
    <location>
        <begin position="215"/>
        <end position="235"/>
    </location>
</feature>
<feature type="compositionally biased region" description="Basic and acidic residues" evidence="1">
    <location>
        <begin position="136"/>
        <end position="146"/>
    </location>
</feature>
<accession>A0A5B8MHG2</accession>
<evidence type="ECO:0000313" key="4">
    <source>
        <dbReference type="Proteomes" id="UP000316726"/>
    </source>
</evidence>
<feature type="region of interest" description="Disordered" evidence="1">
    <location>
        <begin position="118"/>
        <end position="146"/>
    </location>
</feature>
<dbReference type="STRING" id="1764295.A0A5B8MHG2"/>
<evidence type="ECO:0000313" key="3">
    <source>
        <dbReference type="EMBL" id="QDZ18802.1"/>
    </source>
</evidence>
<dbReference type="Proteomes" id="UP000316726">
    <property type="component" value="Chromosome 2"/>
</dbReference>
<organism evidence="3 4">
    <name type="scientific">Chloropicon primus</name>
    <dbReference type="NCBI Taxonomy" id="1764295"/>
    <lineage>
        <taxon>Eukaryota</taxon>
        <taxon>Viridiplantae</taxon>
        <taxon>Chlorophyta</taxon>
        <taxon>Chloropicophyceae</taxon>
        <taxon>Chloropicales</taxon>
        <taxon>Chloropicaceae</taxon>
        <taxon>Chloropicon</taxon>
    </lineage>
</organism>
<dbReference type="AlphaFoldDB" id="A0A5B8MHG2"/>
<proteinExistence type="predicted"/>
<feature type="compositionally biased region" description="Polar residues" evidence="1">
    <location>
        <begin position="119"/>
        <end position="135"/>
    </location>
</feature>
<gene>
    <name evidence="3" type="ORF">A3770_02p13200</name>
</gene>
<reference evidence="3 4" key="1">
    <citation type="submission" date="2018-07" db="EMBL/GenBank/DDBJ databases">
        <title>The complete nuclear genome of the prasinophyte Chloropicon primus (CCMP1205).</title>
        <authorList>
            <person name="Pombert J.-F."/>
            <person name="Otis C."/>
            <person name="Turmel M."/>
            <person name="Lemieux C."/>
        </authorList>
    </citation>
    <scope>NUCLEOTIDE SEQUENCE [LARGE SCALE GENOMIC DNA]</scope>
    <source>
        <strain evidence="3 4">CCMP1205</strain>
    </source>
</reference>
<dbReference type="EMBL" id="CP031035">
    <property type="protein sequence ID" value="QDZ18802.1"/>
    <property type="molecule type" value="Genomic_DNA"/>
</dbReference>
<protein>
    <recommendedName>
        <fullName evidence="2">Kinetochore protein Sos7 coiled-coil domain-containing protein</fullName>
    </recommendedName>
</protein>
<name>A0A5B8MHG2_9CHLO</name>
<sequence>MGTEVAVVKQLDFTGEDGGPMEMIPVQKASEALKTELENVRENPSHESFQQAYAKIVEITEERFEQIRKCAANAAASGTGEGALRSMRDQFRSLKGSYVSLDTKEAFIDALMAGRPDGTESSLLTQAQSATSQSAEELRKSKKRKEEVADEIRGTLEVLCEEYKDFARLKAELGAVLEKLNASMTAYDEAFETYTKYSNNAKLPKEKLRQSIAEAKSAEAEKEQRKARQESDVQEMEAEVEALEERMNAVRSKLREYESAETKSDIEDLEERRLQEHKEWLQSTIEVIGKVSGLRILDVSDSELHISVRTEPDAAAFAAAKFEGCEYLEGELETVEHEVCVGISSADQVISAMRMTPNDVPCQDLLENFKGTDYIPAFVHAINARIASFKVREAYIKSLDADALNVEVRWPVSVSDKQDVGFKKVYNGETAIELVMPCDWPQSAAKLTLETNNKALDAMVQEFNASSVAEGSITAAVHHLDGKLNM</sequence>
<evidence type="ECO:0000256" key="1">
    <source>
        <dbReference type="SAM" id="MobiDB-lite"/>
    </source>
</evidence>
<dbReference type="InterPro" id="IPR048781">
    <property type="entry name" value="Sos7_CC"/>
</dbReference>
<evidence type="ECO:0000259" key="2">
    <source>
        <dbReference type="Pfam" id="PF20882"/>
    </source>
</evidence>
<keyword evidence="4" id="KW-1185">Reference proteome</keyword>